<accession>A0A3S1C2W7</accession>
<comment type="caution">
    <text evidence="11">The sequence shown here is derived from an EMBL/GenBank/DDBJ whole genome shotgun (WGS) entry which is preliminary data.</text>
</comment>
<dbReference type="PANTHER" id="PTHR12468">
    <property type="entry name" value="GPI MANNOSYLTRANSFERASE 2"/>
    <property type="match status" value="1"/>
</dbReference>
<gene>
    <name evidence="11" type="ORF">DSM106972_077560</name>
</gene>
<feature type="transmembrane region" description="Helical" evidence="10">
    <location>
        <begin position="181"/>
        <end position="202"/>
    </location>
</feature>
<evidence type="ECO:0000256" key="4">
    <source>
        <dbReference type="ARBA" id="ARBA00022676"/>
    </source>
</evidence>
<name>A0A3S1C2W7_9CYAN</name>
<sequence>MINVKSLSTKVTQATNGLMFPATIWFASRTLILVAMLLVAPLLPAPRNGIAATFGLGVFSGWDSIHYYNIATSGYEYINGKGNVVFFPLYSLTARALMSIGLPFEVAGILISNLAFLLFLYVLYLWLYQYQGERVARWTVALAALFPLSIFTATIYTEALYLLLSTAALRAFDQNKYTQTAIFGALATATRPTGLALIPGFLLAAWKQNKLPKAYIAGLLTSIGVVSFSIYCAVQHGDALAFIHAQKAWRPNPGFDWQTWWKMLMQITVGIRNYKHGGIKDITHPLIFLIIVGCGYLLWRHRNKLSAAKVDYGFGVLFLALWLLAGDPVINTSVFIVSTFLLWHYRNELTPVTLFYGLLGMAMLLLSGGTISLSRLVYGIVPTIIAYGIFLARHPRWGYMSISFFTILLFIFSIRFAQDLWVG</sequence>
<dbReference type="AlphaFoldDB" id="A0A3S1C2W7"/>
<reference evidence="11" key="2">
    <citation type="journal article" date="2019" name="Genome Biol. Evol.">
        <title>Day and night: Metabolic profiles and evolutionary relationships of six axenic non-marine cyanobacteria.</title>
        <authorList>
            <person name="Will S.E."/>
            <person name="Henke P."/>
            <person name="Boedeker C."/>
            <person name="Huang S."/>
            <person name="Brinkmann H."/>
            <person name="Rohde M."/>
            <person name="Jarek M."/>
            <person name="Friedl T."/>
            <person name="Seufert S."/>
            <person name="Schumacher M."/>
            <person name="Overmann J."/>
            <person name="Neumann-Schaal M."/>
            <person name="Petersen J."/>
        </authorList>
    </citation>
    <scope>NUCLEOTIDE SEQUENCE [LARGE SCALE GENOMIC DNA]</scope>
    <source>
        <strain evidence="11">PCC 7102</strain>
    </source>
</reference>
<keyword evidence="5" id="KW-0808">Transferase</keyword>
<dbReference type="GO" id="GO:0016020">
    <property type="term" value="C:membrane"/>
    <property type="evidence" value="ECO:0007669"/>
    <property type="project" value="GOC"/>
</dbReference>
<keyword evidence="7" id="KW-0256">Endoplasmic reticulum</keyword>
<feature type="transmembrane region" description="Helical" evidence="10">
    <location>
        <begin position="82"/>
        <end position="100"/>
    </location>
</feature>
<evidence type="ECO:0000256" key="3">
    <source>
        <dbReference type="ARBA" id="ARBA00022502"/>
    </source>
</evidence>
<keyword evidence="4" id="KW-0328">Glycosyltransferase</keyword>
<evidence type="ECO:0000313" key="12">
    <source>
        <dbReference type="Proteomes" id="UP000271624"/>
    </source>
</evidence>
<evidence type="ECO:0000256" key="5">
    <source>
        <dbReference type="ARBA" id="ARBA00022679"/>
    </source>
</evidence>
<dbReference type="Proteomes" id="UP000271624">
    <property type="component" value="Unassembled WGS sequence"/>
</dbReference>
<evidence type="ECO:0000256" key="1">
    <source>
        <dbReference type="ARBA" id="ARBA00004477"/>
    </source>
</evidence>
<evidence type="ECO:0000256" key="9">
    <source>
        <dbReference type="ARBA" id="ARBA00023136"/>
    </source>
</evidence>
<comment type="subcellular location">
    <subcellularLocation>
        <location evidence="1">Endoplasmic reticulum membrane</location>
        <topology evidence="1">Multi-pass membrane protein</topology>
    </subcellularLocation>
</comment>
<feature type="transmembrane region" description="Helical" evidence="10">
    <location>
        <begin position="349"/>
        <end position="366"/>
    </location>
</feature>
<dbReference type="InterPro" id="IPR007315">
    <property type="entry name" value="PIG-V/Gpi18"/>
</dbReference>
<feature type="transmembrane region" description="Helical" evidence="10">
    <location>
        <begin position="140"/>
        <end position="161"/>
    </location>
</feature>
<evidence type="ECO:0000256" key="8">
    <source>
        <dbReference type="ARBA" id="ARBA00022989"/>
    </source>
</evidence>
<evidence type="ECO:0000313" key="11">
    <source>
        <dbReference type="EMBL" id="RUS99314.1"/>
    </source>
</evidence>
<dbReference type="UniPathway" id="UPA00196"/>
<protein>
    <recommendedName>
        <fullName evidence="13">Glycosyltransferase RgtA/B/C/D-like domain-containing protein</fullName>
    </recommendedName>
</protein>
<evidence type="ECO:0000256" key="10">
    <source>
        <dbReference type="SAM" id="Phobius"/>
    </source>
</evidence>
<organism evidence="11 12">
    <name type="scientific">Dulcicalothrix desertica PCC 7102</name>
    <dbReference type="NCBI Taxonomy" id="232991"/>
    <lineage>
        <taxon>Bacteria</taxon>
        <taxon>Bacillati</taxon>
        <taxon>Cyanobacteriota</taxon>
        <taxon>Cyanophyceae</taxon>
        <taxon>Nostocales</taxon>
        <taxon>Calotrichaceae</taxon>
        <taxon>Dulcicalothrix</taxon>
    </lineage>
</organism>
<dbReference type="GO" id="GO:0031501">
    <property type="term" value="C:mannosyltransferase complex"/>
    <property type="evidence" value="ECO:0007669"/>
    <property type="project" value="TreeGrafter"/>
</dbReference>
<keyword evidence="9 10" id="KW-0472">Membrane</keyword>
<evidence type="ECO:0000256" key="6">
    <source>
        <dbReference type="ARBA" id="ARBA00022692"/>
    </source>
</evidence>
<proteinExistence type="predicted"/>
<keyword evidence="3" id="KW-0337">GPI-anchor biosynthesis</keyword>
<dbReference type="GO" id="GO:0006506">
    <property type="term" value="P:GPI anchor biosynthetic process"/>
    <property type="evidence" value="ECO:0007669"/>
    <property type="project" value="UniProtKB-UniPathway"/>
</dbReference>
<feature type="transmembrane region" description="Helical" evidence="10">
    <location>
        <begin position="20"/>
        <end position="43"/>
    </location>
</feature>
<keyword evidence="6 10" id="KW-0812">Transmembrane</keyword>
<keyword evidence="8 10" id="KW-1133">Transmembrane helix</keyword>
<keyword evidence="12" id="KW-1185">Reference proteome</keyword>
<dbReference type="GO" id="GO:0004376">
    <property type="term" value="F:GPI mannosyltransferase activity"/>
    <property type="evidence" value="ECO:0007669"/>
    <property type="project" value="InterPro"/>
</dbReference>
<dbReference type="PANTHER" id="PTHR12468:SF2">
    <property type="entry name" value="GPI MANNOSYLTRANSFERASE 2"/>
    <property type="match status" value="1"/>
</dbReference>
<evidence type="ECO:0000256" key="2">
    <source>
        <dbReference type="ARBA" id="ARBA00004687"/>
    </source>
</evidence>
<feature type="transmembrane region" description="Helical" evidence="10">
    <location>
        <begin position="106"/>
        <end position="128"/>
    </location>
</feature>
<comment type="pathway">
    <text evidence="2">Glycolipid biosynthesis; glycosylphosphatidylinositol-anchor biosynthesis.</text>
</comment>
<evidence type="ECO:0008006" key="13">
    <source>
        <dbReference type="Google" id="ProtNLM"/>
    </source>
</evidence>
<feature type="transmembrane region" description="Helical" evidence="10">
    <location>
        <begin position="282"/>
        <end position="299"/>
    </location>
</feature>
<dbReference type="EMBL" id="RSCL01000026">
    <property type="protein sequence ID" value="RUS99314.1"/>
    <property type="molecule type" value="Genomic_DNA"/>
</dbReference>
<evidence type="ECO:0000256" key="7">
    <source>
        <dbReference type="ARBA" id="ARBA00022824"/>
    </source>
</evidence>
<feature type="transmembrane region" description="Helical" evidence="10">
    <location>
        <begin position="214"/>
        <end position="234"/>
    </location>
</feature>
<feature type="transmembrane region" description="Helical" evidence="10">
    <location>
        <begin position="373"/>
        <end position="391"/>
    </location>
</feature>
<dbReference type="Pfam" id="PF04188">
    <property type="entry name" value="Mannosyl_trans2"/>
    <property type="match status" value="1"/>
</dbReference>
<dbReference type="RefSeq" id="WP_186538507.1">
    <property type="nucleotide sequence ID" value="NZ_RSCL01000026.1"/>
</dbReference>
<reference evidence="11" key="1">
    <citation type="submission" date="2018-12" db="EMBL/GenBank/DDBJ databases">
        <authorList>
            <person name="Will S."/>
            <person name="Neumann-Schaal M."/>
            <person name="Henke P."/>
        </authorList>
    </citation>
    <scope>NUCLEOTIDE SEQUENCE</scope>
    <source>
        <strain evidence="11">PCC 7102</strain>
    </source>
</reference>
<feature type="transmembrane region" description="Helical" evidence="10">
    <location>
        <begin position="49"/>
        <end position="70"/>
    </location>
</feature>
<feature type="transmembrane region" description="Helical" evidence="10">
    <location>
        <begin position="311"/>
        <end position="343"/>
    </location>
</feature>
<feature type="transmembrane region" description="Helical" evidence="10">
    <location>
        <begin position="397"/>
        <end position="417"/>
    </location>
</feature>
<dbReference type="GO" id="GO:0000009">
    <property type="term" value="F:alpha-1,6-mannosyltransferase activity"/>
    <property type="evidence" value="ECO:0007669"/>
    <property type="project" value="InterPro"/>
</dbReference>